<dbReference type="InterPro" id="IPR015341">
    <property type="entry name" value="Glyco_hydro_38_cen"/>
</dbReference>
<gene>
    <name evidence="6" type="ORF">IAB73_03375</name>
</gene>
<keyword evidence="3" id="KW-0378">Hydrolase</keyword>
<comment type="similarity">
    <text evidence="1">Belongs to the glycosyl hydrolase 38 family.</text>
</comment>
<dbReference type="InterPro" id="IPR011013">
    <property type="entry name" value="Gal_mutarotase_sf_dom"/>
</dbReference>
<dbReference type="GO" id="GO:0046872">
    <property type="term" value="F:metal ion binding"/>
    <property type="evidence" value="ECO:0007669"/>
    <property type="project" value="UniProtKB-KW"/>
</dbReference>
<accession>A0A9D0Z9U7</accession>
<evidence type="ECO:0000313" key="6">
    <source>
        <dbReference type="EMBL" id="HIQ71236.1"/>
    </source>
</evidence>
<dbReference type="GO" id="GO:0004559">
    <property type="term" value="F:alpha-mannosidase activity"/>
    <property type="evidence" value="ECO:0007669"/>
    <property type="project" value="InterPro"/>
</dbReference>
<dbReference type="EMBL" id="DVFJ01000009">
    <property type="protein sequence ID" value="HIQ71236.1"/>
    <property type="molecule type" value="Genomic_DNA"/>
</dbReference>
<evidence type="ECO:0000256" key="2">
    <source>
        <dbReference type="ARBA" id="ARBA00022723"/>
    </source>
</evidence>
<evidence type="ECO:0000256" key="3">
    <source>
        <dbReference type="ARBA" id="ARBA00022801"/>
    </source>
</evidence>
<dbReference type="InterPro" id="IPR011682">
    <property type="entry name" value="Glyco_hydro_38_C"/>
</dbReference>
<dbReference type="InterPro" id="IPR027291">
    <property type="entry name" value="Glyco_hydro_38_N_sf"/>
</dbReference>
<dbReference type="InterPro" id="IPR037094">
    <property type="entry name" value="Glyco_hydro_38_cen_sf"/>
</dbReference>
<dbReference type="Proteomes" id="UP000886887">
    <property type="component" value="Unassembled WGS sequence"/>
</dbReference>
<dbReference type="Gene3D" id="3.20.110.10">
    <property type="entry name" value="Glycoside hydrolase 38, N terminal domain"/>
    <property type="match status" value="1"/>
</dbReference>
<dbReference type="Gene3D" id="2.60.40.2220">
    <property type="match status" value="1"/>
</dbReference>
<dbReference type="FunFam" id="3.20.110.10:FF:000002">
    <property type="entry name" value="alpha-mannosidase 2C1 isoform X1"/>
    <property type="match status" value="1"/>
</dbReference>
<dbReference type="InterPro" id="IPR011330">
    <property type="entry name" value="Glyco_hydro/deAcase_b/a-brl"/>
</dbReference>
<dbReference type="GO" id="GO:0009313">
    <property type="term" value="P:oligosaccharide catabolic process"/>
    <property type="evidence" value="ECO:0007669"/>
    <property type="project" value="TreeGrafter"/>
</dbReference>
<name>A0A9D0Z9U7_9FIRM</name>
<dbReference type="InterPro" id="IPR041147">
    <property type="entry name" value="GH38_C"/>
</dbReference>
<sequence length="1037" mass="115834">MKYMHSEWQARLRHWMETLRQDIYLPLGPIEVEAFLTMDHLTPDEAAKGTFAPMPHGTKWGRTYEYCWMHSRITLPAEAQGKRVVMNLTTGGETTVFVDGRSFGTYRADWVANPMHFLVDNVLTACGEAGRTYDLLLEAYAGHFWPQSPLGGCATGPVLPGSYQDPKVEGERATLGDLTYGIWNEDAYHLYMDVDTLQQLVEQLDPESLRADKIAHALEQFTLLADFEQPLEGRIASYKAAREALRPALEAHNGSTAPVFYAIGNAHLDLAWLWPMAETHRKTSRTFAAQLRLLEEYPEYKFLQSQPASYVMCREHYPELYERVKQAIREGRWVAEGAMWVEPDTNMTSGESLVRQVLHGKRFFKDEFGIDSVILWLPDTFGYSAALPQILKSCGVKYLVTQKIFWSYNEGDQFPYHYFTWQGADGSKIDTFLPTSYTYRTDPKELCETWGKRVQKRGLDAFLLPYGYGDGGGGPCRDHIEYALREKDLEGMPRVRMETPTKFFEDMEADGGPQHTYVGELYFPAHRGVFTSQAAIKRGNRKAEIALREAEMWGSLAMVAGAAYPLARMDAAWKRLLLNQFHDILPGSSIARVYVEARKDHVWIQDEAAAVLADAFKALASGEGVTVFNSLSFARSGLVRLPDAFADGAQTAEGEDVPVQRTESGVFGLVTVPPCGSVSLLPAGGQKAVQAVTARLTQDGAAIENELVRAELNARGEVVSFVDKQTGREFAAGAMNRLLMYKDVPRLFDAWDIDSNYVLQPVAIDEPVTLTVKEAGGLRAVLHLERRVLNSTFAQDIVLTAGSSRLDFVTDVEWNELHRLLKVAFPVNVQATEAINEIQFGYMTHPTHRSRLYDSDRFEICNQRYSALCDQSHGAAVLNDCKYGISQIGNELQLTLLRAAACPEMRADNGYHTFTYAFTGWEGGFLESPVVQEAYDLNVPLQTAAGARPASSAFVLDEPNVFIDTVKPAEDGSGDVIVRLYEAKRADTSCVLGVNLPASKVYACDMLENVTGELPLEDGCVKLHFHTFEVKTLRISR</sequence>
<dbReference type="PANTHER" id="PTHR46017:SF1">
    <property type="entry name" value="ALPHA-MANNOSIDASE 2C1"/>
    <property type="match status" value="1"/>
</dbReference>
<proteinExistence type="inferred from homology"/>
<dbReference type="GO" id="GO:0006013">
    <property type="term" value="P:mannose metabolic process"/>
    <property type="evidence" value="ECO:0007669"/>
    <property type="project" value="InterPro"/>
</dbReference>
<evidence type="ECO:0000259" key="5">
    <source>
        <dbReference type="SMART" id="SM00872"/>
    </source>
</evidence>
<dbReference type="Pfam" id="PF22907">
    <property type="entry name" value="Ams1-like_1st"/>
    <property type="match status" value="1"/>
</dbReference>
<dbReference type="SUPFAM" id="SSF74650">
    <property type="entry name" value="Galactose mutarotase-like"/>
    <property type="match status" value="1"/>
</dbReference>
<reference evidence="6" key="1">
    <citation type="submission" date="2020-10" db="EMBL/GenBank/DDBJ databases">
        <authorList>
            <person name="Gilroy R."/>
        </authorList>
    </citation>
    <scope>NUCLEOTIDE SEQUENCE</scope>
    <source>
        <strain evidence="6">ChiSxjej2B14-6234</strain>
    </source>
</reference>
<keyword evidence="4" id="KW-0326">Glycosidase</keyword>
<dbReference type="SMART" id="SM00872">
    <property type="entry name" value="Alpha-mann_mid"/>
    <property type="match status" value="1"/>
</dbReference>
<dbReference type="CDD" id="cd10789">
    <property type="entry name" value="GH38N_AMII_ER_cytosolic"/>
    <property type="match status" value="1"/>
</dbReference>
<dbReference type="PANTHER" id="PTHR46017">
    <property type="entry name" value="ALPHA-MANNOSIDASE 2C1"/>
    <property type="match status" value="1"/>
</dbReference>
<dbReference type="InterPro" id="IPR054723">
    <property type="entry name" value="Ams1-like_N"/>
</dbReference>
<dbReference type="InterPro" id="IPR028995">
    <property type="entry name" value="Glyco_hydro_57/38_cen_sf"/>
</dbReference>
<dbReference type="Pfam" id="PF17677">
    <property type="entry name" value="Glyco_hydro38C2"/>
    <property type="match status" value="1"/>
</dbReference>
<dbReference type="SUPFAM" id="SSF88688">
    <property type="entry name" value="Families 57/38 glycoside transferase middle domain"/>
    <property type="match status" value="1"/>
</dbReference>
<dbReference type="Gene3D" id="1.20.1270.50">
    <property type="entry name" value="Glycoside hydrolase family 38, central domain"/>
    <property type="match status" value="1"/>
</dbReference>
<feature type="domain" description="Glycoside hydrolase family 38 central" evidence="5">
    <location>
        <begin position="524"/>
        <end position="601"/>
    </location>
</feature>
<evidence type="ECO:0000313" key="7">
    <source>
        <dbReference type="Proteomes" id="UP000886887"/>
    </source>
</evidence>
<dbReference type="Pfam" id="PF01074">
    <property type="entry name" value="Glyco_hydro_38N"/>
    <property type="match status" value="1"/>
</dbReference>
<dbReference type="InterPro" id="IPR000602">
    <property type="entry name" value="Glyco_hydro_38_N"/>
</dbReference>
<organism evidence="6 7">
    <name type="scientific">Candidatus Onthenecus intestinigallinarum</name>
    <dbReference type="NCBI Taxonomy" id="2840875"/>
    <lineage>
        <taxon>Bacteria</taxon>
        <taxon>Bacillati</taxon>
        <taxon>Bacillota</taxon>
        <taxon>Clostridia</taxon>
        <taxon>Eubacteriales</taxon>
        <taxon>Candidatus Onthenecus</taxon>
    </lineage>
</organism>
<evidence type="ECO:0000256" key="4">
    <source>
        <dbReference type="ARBA" id="ARBA00023295"/>
    </source>
</evidence>
<reference evidence="6" key="2">
    <citation type="journal article" date="2021" name="PeerJ">
        <title>Extensive microbial diversity within the chicken gut microbiome revealed by metagenomics and culture.</title>
        <authorList>
            <person name="Gilroy R."/>
            <person name="Ravi A."/>
            <person name="Getino M."/>
            <person name="Pursley I."/>
            <person name="Horton D.L."/>
            <person name="Alikhan N.F."/>
            <person name="Baker D."/>
            <person name="Gharbi K."/>
            <person name="Hall N."/>
            <person name="Watson M."/>
            <person name="Adriaenssens E.M."/>
            <person name="Foster-Nyarko E."/>
            <person name="Jarju S."/>
            <person name="Secka A."/>
            <person name="Antonio M."/>
            <person name="Oren A."/>
            <person name="Chaudhuri R.R."/>
            <person name="La Ragione R."/>
            <person name="Hildebrand F."/>
            <person name="Pallen M.J."/>
        </authorList>
    </citation>
    <scope>NUCLEOTIDE SEQUENCE</scope>
    <source>
        <strain evidence="6">ChiSxjej2B14-6234</strain>
    </source>
</reference>
<evidence type="ECO:0000256" key="1">
    <source>
        <dbReference type="ARBA" id="ARBA00009792"/>
    </source>
</evidence>
<dbReference type="Pfam" id="PF09261">
    <property type="entry name" value="Alpha-mann_mid"/>
    <property type="match status" value="1"/>
</dbReference>
<dbReference type="AlphaFoldDB" id="A0A9D0Z9U7"/>
<dbReference type="Pfam" id="PF07748">
    <property type="entry name" value="Glyco_hydro_38C"/>
    <property type="match status" value="1"/>
</dbReference>
<dbReference type="SUPFAM" id="SSF88713">
    <property type="entry name" value="Glycoside hydrolase/deacetylase"/>
    <property type="match status" value="1"/>
</dbReference>
<dbReference type="FunFam" id="1.20.1270.50:FF:000004">
    <property type="entry name" value="alpha-mannosidase 2C1 isoform X1"/>
    <property type="match status" value="1"/>
</dbReference>
<protein>
    <submittedName>
        <fullName evidence="6">Alpha-mannosidase</fullName>
    </submittedName>
</protein>
<dbReference type="Gene3D" id="2.70.98.30">
    <property type="entry name" value="Golgi alpha-mannosidase II, domain 4"/>
    <property type="match status" value="1"/>
</dbReference>
<dbReference type="GO" id="GO:0030246">
    <property type="term" value="F:carbohydrate binding"/>
    <property type="evidence" value="ECO:0007669"/>
    <property type="project" value="InterPro"/>
</dbReference>
<comment type="caution">
    <text evidence="6">The sequence shown here is derived from an EMBL/GenBank/DDBJ whole genome shotgun (WGS) entry which is preliminary data.</text>
</comment>
<keyword evidence="2" id="KW-0479">Metal-binding</keyword>